<name>A0A397P8R7_9HYPH</name>
<dbReference type="RefSeq" id="WP_119062576.1">
    <property type="nucleotide sequence ID" value="NZ_QXDF01000005.1"/>
</dbReference>
<keyword evidence="2" id="KW-1185">Reference proteome</keyword>
<evidence type="ECO:0000313" key="1">
    <source>
        <dbReference type="EMBL" id="RIA45472.1"/>
    </source>
</evidence>
<dbReference type="Gene3D" id="1.10.490.110">
    <property type="entry name" value="Uncharacterized conserved protein DUF2267"/>
    <property type="match status" value="1"/>
</dbReference>
<dbReference type="Proteomes" id="UP000266273">
    <property type="component" value="Unassembled WGS sequence"/>
</dbReference>
<dbReference type="InterPro" id="IPR038282">
    <property type="entry name" value="DUF2267_sf"/>
</dbReference>
<proteinExistence type="predicted"/>
<evidence type="ECO:0000313" key="2">
    <source>
        <dbReference type="Proteomes" id="UP000266273"/>
    </source>
</evidence>
<protein>
    <submittedName>
        <fullName evidence="1">Uncharacterized protein (DUF2267 family)</fullName>
    </submittedName>
</protein>
<comment type="caution">
    <text evidence="1">The sequence shown here is derived from an EMBL/GenBank/DDBJ whole genome shotgun (WGS) entry which is preliminary data.</text>
</comment>
<accession>A0A397P8R7</accession>
<gene>
    <name evidence="1" type="ORF">BXY53_2759</name>
</gene>
<organism evidence="1 2">
    <name type="scientific">Dichotomicrobium thermohalophilum</name>
    <dbReference type="NCBI Taxonomy" id="933063"/>
    <lineage>
        <taxon>Bacteria</taxon>
        <taxon>Pseudomonadati</taxon>
        <taxon>Pseudomonadota</taxon>
        <taxon>Alphaproteobacteria</taxon>
        <taxon>Hyphomicrobiales</taxon>
        <taxon>Hyphomicrobiaceae</taxon>
        <taxon>Dichotomicrobium</taxon>
    </lineage>
</organism>
<dbReference type="Pfam" id="PF10025">
    <property type="entry name" value="DUF2267"/>
    <property type="match status" value="1"/>
</dbReference>
<sequence>MSTTGLEVFDKTLQSTHIWLNEIGEHIGPDKQRCYHALRGVLFAVRDRLSVEEAFHLSAELPMLVRGIYWEGYRPTNKPEKFRSRDEFLQKINEELSHIAPMNALDAAKAVFDVMQRHIPRGELDDIKHMLPDHVRDLFPTPPSAG</sequence>
<dbReference type="OrthoDB" id="20942at2"/>
<dbReference type="InterPro" id="IPR018727">
    <property type="entry name" value="DUF2267"/>
</dbReference>
<dbReference type="EMBL" id="QXDF01000005">
    <property type="protein sequence ID" value="RIA45472.1"/>
    <property type="molecule type" value="Genomic_DNA"/>
</dbReference>
<dbReference type="AlphaFoldDB" id="A0A397P8R7"/>
<reference evidence="1 2" key="1">
    <citation type="submission" date="2018-08" db="EMBL/GenBank/DDBJ databases">
        <title>Genomic Encyclopedia of Archaeal and Bacterial Type Strains, Phase II (KMG-II): from individual species to whole genera.</title>
        <authorList>
            <person name="Goeker M."/>
        </authorList>
    </citation>
    <scope>NUCLEOTIDE SEQUENCE [LARGE SCALE GENOMIC DNA]</scope>
    <source>
        <strain evidence="1 2">DSM 5002</strain>
    </source>
</reference>